<accession>A0ACD5YSE8</accession>
<dbReference type="Proteomes" id="UP001732700">
    <property type="component" value="Chromosome 6A"/>
</dbReference>
<reference evidence="1" key="2">
    <citation type="submission" date="2025-09" db="UniProtKB">
        <authorList>
            <consortium name="EnsemblPlants"/>
        </authorList>
    </citation>
    <scope>IDENTIFICATION</scope>
</reference>
<reference evidence="1" key="1">
    <citation type="submission" date="2021-05" db="EMBL/GenBank/DDBJ databases">
        <authorList>
            <person name="Scholz U."/>
            <person name="Mascher M."/>
            <person name="Fiebig A."/>
        </authorList>
    </citation>
    <scope>NUCLEOTIDE SEQUENCE [LARGE SCALE GENOMIC DNA]</scope>
</reference>
<evidence type="ECO:0000313" key="2">
    <source>
        <dbReference type="Proteomes" id="UP001732700"/>
    </source>
</evidence>
<sequence length="289" mass="30872">MYGGGQYDGGGGGQYDGNGGASNANSLFGGGGFMPSQTTNTPEGSGGITKTRGAQTLLPLTVKQIIDASQTNDDKSSFAVNGTEVSTVRLVGRMMNKNERVTNVSFILDDGTGRIEVNRWENETSDTEEMNLVKDGDYVIVNGGLKGFQGKRHIAAYSVRLVTNYNDITHHFLYCIYVHLDLAKSKRSSSQPQVNASASTWNQGPPTNNQAPTFSASGNTAGKELNDLVMSVFHDPVLGNLEHGVSVDQVASRLKLPDGVARSTVQHLADIGNLYPTIDDNHFKSALNG</sequence>
<organism evidence="1 2">
    <name type="scientific">Avena sativa</name>
    <name type="common">Oat</name>
    <dbReference type="NCBI Taxonomy" id="4498"/>
    <lineage>
        <taxon>Eukaryota</taxon>
        <taxon>Viridiplantae</taxon>
        <taxon>Streptophyta</taxon>
        <taxon>Embryophyta</taxon>
        <taxon>Tracheophyta</taxon>
        <taxon>Spermatophyta</taxon>
        <taxon>Magnoliopsida</taxon>
        <taxon>Liliopsida</taxon>
        <taxon>Poales</taxon>
        <taxon>Poaceae</taxon>
        <taxon>BOP clade</taxon>
        <taxon>Pooideae</taxon>
        <taxon>Poodae</taxon>
        <taxon>Poeae</taxon>
        <taxon>Poeae Chloroplast Group 1 (Aveneae type)</taxon>
        <taxon>Aveninae</taxon>
        <taxon>Avena</taxon>
    </lineage>
</organism>
<keyword evidence="2" id="KW-1185">Reference proteome</keyword>
<proteinExistence type="predicted"/>
<protein>
    <submittedName>
        <fullName evidence="1">Uncharacterized protein</fullName>
    </submittedName>
</protein>
<dbReference type="EnsemblPlants" id="AVESA.00010b.r2.6AG1034480.1">
    <property type="protein sequence ID" value="AVESA.00010b.r2.6AG1034480.1.CDS"/>
    <property type="gene ID" value="AVESA.00010b.r2.6AG1034480"/>
</dbReference>
<name>A0ACD5YSE8_AVESA</name>
<evidence type="ECO:0000313" key="1">
    <source>
        <dbReference type="EnsemblPlants" id="AVESA.00010b.r2.6AG1034480.1.CDS"/>
    </source>
</evidence>